<dbReference type="EMBL" id="LAZR01010799">
    <property type="protein sequence ID" value="KKM65001.1"/>
    <property type="molecule type" value="Genomic_DNA"/>
</dbReference>
<comment type="caution">
    <text evidence="1">The sequence shown here is derived from an EMBL/GenBank/DDBJ whole genome shotgun (WGS) entry which is preliminary data.</text>
</comment>
<dbReference type="AlphaFoldDB" id="A0A0F9JRF1"/>
<organism evidence="1">
    <name type="scientific">marine sediment metagenome</name>
    <dbReference type="NCBI Taxonomy" id="412755"/>
    <lineage>
        <taxon>unclassified sequences</taxon>
        <taxon>metagenomes</taxon>
        <taxon>ecological metagenomes</taxon>
    </lineage>
</organism>
<feature type="non-terminal residue" evidence="1">
    <location>
        <position position="87"/>
    </location>
</feature>
<gene>
    <name evidence="1" type="ORF">LCGC14_1495740</name>
</gene>
<proteinExistence type="predicted"/>
<sequence>MRHTLNESMSPEEAVEEMVEGNEVALHVLTEVINKHAVPHAVLLDLDDMNIRGKQIQIGLQICEGSIKKFVELVTARSQWLVDEINK</sequence>
<evidence type="ECO:0000313" key="1">
    <source>
        <dbReference type="EMBL" id="KKM65001.1"/>
    </source>
</evidence>
<reference evidence="1" key="1">
    <citation type="journal article" date="2015" name="Nature">
        <title>Complex archaea that bridge the gap between prokaryotes and eukaryotes.</title>
        <authorList>
            <person name="Spang A."/>
            <person name="Saw J.H."/>
            <person name="Jorgensen S.L."/>
            <person name="Zaremba-Niedzwiedzka K."/>
            <person name="Martijn J."/>
            <person name="Lind A.E."/>
            <person name="van Eijk R."/>
            <person name="Schleper C."/>
            <person name="Guy L."/>
            <person name="Ettema T.J."/>
        </authorList>
    </citation>
    <scope>NUCLEOTIDE SEQUENCE</scope>
</reference>
<name>A0A0F9JRF1_9ZZZZ</name>
<protein>
    <submittedName>
        <fullName evidence="1">Uncharacterized protein</fullName>
    </submittedName>
</protein>
<accession>A0A0F9JRF1</accession>